<comment type="caution">
    <text evidence="1">The sequence shown here is derived from an EMBL/GenBank/DDBJ whole genome shotgun (WGS) entry which is preliminary data.</text>
</comment>
<evidence type="ECO:0000313" key="2">
    <source>
        <dbReference type="Proteomes" id="UP000494206"/>
    </source>
</evidence>
<evidence type="ECO:0000313" key="1">
    <source>
        <dbReference type="EMBL" id="CAB3399006.1"/>
    </source>
</evidence>
<dbReference type="AlphaFoldDB" id="A0A8S1EGC5"/>
<sequence>MPSCSWPLAEFDMFKVNLFLFIVLSTSLIAAPIDKRQVYVGIVPIFDKRTTNEPITFTFTTADPRMANEIKNFPTLNPFASSDLQPILTNNNFDFRPKEFKYEVKMPTLTTPMYAQLQQYKSKQASLQQNVYATYRTIWKDIVENWMKMRNKLISENVAHDWASVWQKFTDSVEPYLSRITTQLANLIDVFFRHQQEQKINEIPFH</sequence>
<keyword evidence="2" id="KW-1185">Reference proteome</keyword>
<organism evidence="1 2">
    <name type="scientific">Caenorhabditis bovis</name>
    <dbReference type="NCBI Taxonomy" id="2654633"/>
    <lineage>
        <taxon>Eukaryota</taxon>
        <taxon>Metazoa</taxon>
        <taxon>Ecdysozoa</taxon>
        <taxon>Nematoda</taxon>
        <taxon>Chromadorea</taxon>
        <taxon>Rhabditida</taxon>
        <taxon>Rhabditina</taxon>
        <taxon>Rhabditomorpha</taxon>
        <taxon>Rhabditoidea</taxon>
        <taxon>Rhabditidae</taxon>
        <taxon>Peloderinae</taxon>
        <taxon>Caenorhabditis</taxon>
    </lineage>
</organism>
<dbReference type="OrthoDB" id="5873791at2759"/>
<accession>A0A8S1EGC5</accession>
<reference evidence="1 2" key="1">
    <citation type="submission" date="2020-04" db="EMBL/GenBank/DDBJ databases">
        <authorList>
            <person name="Laetsch R D."/>
            <person name="Stevens L."/>
            <person name="Kumar S."/>
            <person name="Blaxter L. M."/>
        </authorList>
    </citation>
    <scope>NUCLEOTIDE SEQUENCE [LARGE SCALE GENOMIC DNA]</scope>
</reference>
<protein>
    <submittedName>
        <fullName evidence="1">Uncharacterized protein</fullName>
    </submittedName>
</protein>
<dbReference type="Proteomes" id="UP000494206">
    <property type="component" value="Unassembled WGS sequence"/>
</dbReference>
<name>A0A8S1EGC5_9PELO</name>
<gene>
    <name evidence="1" type="ORF">CBOVIS_LOCUS2212</name>
</gene>
<proteinExistence type="predicted"/>
<dbReference type="EMBL" id="CADEPM010000001">
    <property type="protein sequence ID" value="CAB3399006.1"/>
    <property type="molecule type" value="Genomic_DNA"/>
</dbReference>